<name>A0A2K9P2I4_9FIRM</name>
<dbReference type="RefSeq" id="WP_102365686.1">
    <property type="nucleotide sequence ID" value="NZ_CP020991.1"/>
</dbReference>
<evidence type="ECO:0000313" key="2">
    <source>
        <dbReference type="Proteomes" id="UP000235589"/>
    </source>
</evidence>
<dbReference type="OrthoDB" id="9811390at2"/>
<sequence length="96" mass="10880">MYLHLGKNTTVDTDDIIAILDLDNITIAKYSREFLRIAEEEGFVRSVTDDIPKSVVLCETNNQSVVYITNISSKALAGRVKRTKNFSEYSLYSLDE</sequence>
<dbReference type="KEGG" id="mpec:B9O19_01321"/>
<evidence type="ECO:0008006" key="3">
    <source>
        <dbReference type="Google" id="ProtNLM"/>
    </source>
</evidence>
<accession>A0A2K9P2I4</accession>
<dbReference type="GeneID" id="98062721"/>
<reference evidence="1 2" key="1">
    <citation type="submission" date="2017-04" db="EMBL/GenBank/DDBJ databases">
        <title>Monoglobus pectinilyticus 14 draft genome.</title>
        <authorList>
            <person name="Kim C."/>
            <person name="Rosendale D.I."/>
            <person name="Kelly W.J."/>
            <person name="Tannock G.W."/>
            <person name="Patchett M.L."/>
            <person name="Jordens J.Z."/>
        </authorList>
    </citation>
    <scope>NUCLEOTIDE SEQUENCE [LARGE SCALE GENOMIC DNA]</scope>
    <source>
        <strain evidence="1 2">14</strain>
    </source>
</reference>
<dbReference type="AlphaFoldDB" id="A0A2K9P2I4"/>
<evidence type="ECO:0000313" key="1">
    <source>
        <dbReference type="EMBL" id="AUO19482.1"/>
    </source>
</evidence>
<keyword evidence="2" id="KW-1185">Reference proteome</keyword>
<dbReference type="EMBL" id="CP020991">
    <property type="protein sequence ID" value="AUO19482.1"/>
    <property type="molecule type" value="Genomic_DNA"/>
</dbReference>
<organism evidence="1 2">
    <name type="scientific">Monoglobus pectinilyticus</name>
    <dbReference type="NCBI Taxonomy" id="1981510"/>
    <lineage>
        <taxon>Bacteria</taxon>
        <taxon>Bacillati</taxon>
        <taxon>Bacillota</taxon>
        <taxon>Clostridia</taxon>
        <taxon>Monoglobales</taxon>
        <taxon>Monoglobaceae</taxon>
        <taxon>Monoglobus</taxon>
    </lineage>
</organism>
<gene>
    <name evidence="1" type="ORF">B9O19_01321</name>
</gene>
<dbReference type="NCBIfam" id="NF046065">
    <property type="entry name" value="MtxRegRemB"/>
    <property type="match status" value="1"/>
</dbReference>
<protein>
    <recommendedName>
        <fullName evidence="3">DUF370 domain-containing protein</fullName>
    </recommendedName>
</protein>
<dbReference type="Proteomes" id="UP000235589">
    <property type="component" value="Chromosome"/>
</dbReference>
<proteinExistence type="predicted"/>